<gene>
    <name evidence="7" type="ORF">DN53_04750</name>
</gene>
<evidence type="ECO:0000313" key="8">
    <source>
        <dbReference type="Proteomes" id="UP000290261"/>
    </source>
</evidence>
<protein>
    <recommendedName>
        <fullName evidence="9">Receptor L-domain domain-containing protein</fullName>
    </recommendedName>
</protein>
<keyword evidence="3" id="KW-0964">Secreted</keyword>
<keyword evidence="2" id="KW-0134">Cell wall</keyword>
<sequence length="547" mass="58847">MKLNVTTYIVGFLFLICSCSSESTDSDNPSRPADGEENNGDEGNNQDPIVLPEVKTLDIGELLISYAEFKGELISEGDSPVIEIGFVISTEEGATIESNFSRHPIPEEASDNFSLIVYDIPADINFYLRAYALNADGVGYGNDIAFKTLEDNAFEGNVHLDTQEKVVNFGEMGITTINGNLTITGTVTDLSPLSSLERVRSAIDIISTSELKTLHGLDNLTHTGYLTQSPLRIISNSGLESLQGLNGLVNAAGGIMIGSIDSLVDLKGLDSLQKVEGKSNLSLYISNCASLNSLEGLNNLESVRDLHIAVNPLLSDISALANLANIENSLTIHSCPSLVDLNGIQSITRLTEISILNNDGITNLKGLENIDEVQTVVISDNEILTDVTALGGIGQLESLVFSRNDTMVDFQGLERITFVSTLSIEDNSILESFAGLENLEEVNELYVNRNPIIKNFNGLEGLKRISNNNSLKSILGIFSNPELISLEGLGNLASLEGDLTITNNGNLSNFCALDLLFDSNGPGREIVIEDNNFNPSPEEMSTGTCSQ</sequence>
<evidence type="ECO:0000256" key="1">
    <source>
        <dbReference type="ARBA" id="ARBA00004191"/>
    </source>
</evidence>
<comment type="subcellular location">
    <subcellularLocation>
        <location evidence="1">Secreted</location>
        <location evidence="1">Cell wall</location>
    </subcellularLocation>
</comment>
<evidence type="ECO:0008006" key="9">
    <source>
        <dbReference type="Google" id="ProtNLM"/>
    </source>
</evidence>
<dbReference type="Gene3D" id="3.80.10.10">
    <property type="entry name" value="Ribonuclease Inhibitor"/>
    <property type="match status" value="1"/>
</dbReference>
<dbReference type="PANTHER" id="PTHR31018:SF3">
    <property type="entry name" value="RECEPTOR PROTEIN-TYROSINE KINASE"/>
    <property type="match status" value="1"/>
</dbReference>
<proteinExistence type="predicted"/>
<dbReference type="EMBL" id="JJMP01000001">
    <property type="protein sequence ID" value="RYC53517.1"/>
    <property type="molecule type" value="Genomic_DNA"/>
</dbReference>
<name>A0A444VRS9_9FLAO</name>
<organism evidence="7 8">
    <name type="scientific">Flagellimonas olearia</name>
    <dbReference type="NCBI Taxonomy" id="552546"/>
    <lineage>
        <taxon>Bacteria</taxon>
        <taxon>Pseudomonadati</taxon>
        <taxon>Bacteroidota</taxon>
        <taxon>Flavobacteriia</taxon>
        <taxon>Flavobacteriales</taxon>
        <taxon>Flavobacteriaceae</taxon>
        <taxon>Flagellimonas</taxon>
    </lineage>
</organism>
<dbReference type="PROSITE" id="PS51257">
    <property type="entry name" value="PROKAR_LIPOPROTEIN"/>
    <property type="match status" value="1"/>
</dbReference>
<dbReference type="InterPro" id="IPR051648">
    <property type="entry name" value="CWI-Assembly_Regulator"/>
</dbReference>
<keyword evidence="4" id="KW-0732">Signal</keyword>
<evidence type="ECO:0000313" key="7">
    <source>
        <dbReference type="EMBL" id="RYC53517.1"/>
    </source>
</evidence>
<dbReference type="Gene3D" id="3.80.20.20">
    <property type="entry name" value="Receptor L-domain"/>
    <property type="match status" value="1"/>
</dbReference>
<accession>A0A444VRS9</accession>
<keyword evidence="5" id="KW-0325">Glycoprotein</keyword>
<dbReference type="GO" id="GO:0030313">
    <property type="term" value="C:cell envelope"/>
    <property type="evidence" value="ECO:0007669"/>
    <property type="project" value="UniProtKB-SubCell"/>
</dbReference>
<evidence type="ECO:0000256" key="5">
    <source>
        <dbReference type="ARBA" id="ARBA00023180"/>
    </source>
</evidence>
<dbReference type="SUPFAM" id="SSF52058">
    <property type="entry name" value="L domain-like"/>
    <property type="match status" value="2"/>
</dbReference>
<dbReference type="InterPro" id="IPR036941">
    <property type="entry name" value="Rcpt_L-dom_sf"/>
</dbReference>
<dbReference type="AlphaFoldDB" id="A0A444VRS9"/>
<dbReference type="Proteomes" id="UP000290261">
    <property type="component" value="Unassembled WGS sequence"/>
</dbReference>
<keyword evidence="8" id="KW-1185">Reference proteome</keyword>
<dbReference type="InterPro" id="IPR032675">
    <property type="entry name" value="LRR_dom_sf"/>
</dbReference>
<dbReference type="PANTHER" id="PTHR31018">
    <property type="entry name" value="SPORULATION-SPECIFIC PROTEIN-RELATED"/>
    <property type="match status" value="1"/>
</dbReference>
<reference evidence="7 8" key="1">
    <citation type="submission" date="2014-04" db="EMBL/GenBank/DDBJ databases">
        <title>Whole genome of Muricauda olearia.</title>
        <authorList>
            <person name="Zhang X.-H."/>
            <person name="Tang K."/>
        </authorList>
    </citation>
    <scope>NUCLEOTIDE SEQUENCE [LARGE SCALE GENOMIC DNA]</scope>
    <source>
        <strain evidence="7 8">Th120</strain>
    </source>
</reference>
<evidence type="ECO:0000256" key="4">
    <source>
        <dbReference type="ARBA" id="ARBA00022729"/>
    </source>
</evidence>
<evidence type="ECO:0000256" key="2">
    <source>
        <dbReference type="ARBA" id="ARBA00022512"/>
    </source>
</evidence>
<feature type="region of interest" description="Disordered" evidence="6">
    <location>
        <begin position="22"/>
        <end position="48"/>
    </location>
</feature>
<evidence type="ECO:0000256" key="6">
    <source>
        <dbReference type="SAM" id="MobiDB-lite"/>
    </source>
</evidence>
<evidence type="ECO:0000256" key="3">
    <source>
        <dbReference type="ARBA" id="ARBA00022525"/>
    </source>
</evidence>
<comment type="caution">
    <text evidence="7">The sequence shown here is derived from an EMBL/GenBank/DDBJ whole genome shotgun (WGS) entry which is preliminary data.</text>
</comment>
<dbReference type="RefSeq" id="WP_129653176.1">
    <property type="nucleotide sequence ID" value="NZ_ML142907.1"/>
</dbReference>